<feature type="region of interest" description="Disordered" evidence="4">
    <location>
        <begin position="1017"/>
        <end position="1311"/>
    </location>
</feature>
<feature type="domain" description="PDZ" evidence="7">
    <location>
        <begin position="798"/>
        <end position="867"/>
    </location>
</feature>
<dbReference type="Pfam" id="PF00619">
    <property type="entry name" value="CARD"/>
    <property type="match status" value="1"/>
</dbReference>
<dbReference type="SMART" id="SM00228">
    <property type="entry name" value="PDZ"/>
    <property type="match status" value="4"/>
</dbReference>
<feature type="domain" description="Guanylate kinase-like" evidence="6">
    <location>
        <begin position="1841"/>
        <end position="1983"/>
    </location>
</feature>
<keyword evidence="3" id="KW-0175">Coiled coil</keyword>
<feature type="compositionally biased region" description="Basic and acidic residues" evidence="4">
    <location>
        <begin position="934"/>
        <end position="949"/>
    </location>
</feature>
<feature type="region of interest" description="Disordered" evidence="4">
    <location>
        <begin position="910"/>
        <end position="949"/>
    </location>
</feature>
<feature type="region of interest" description="Disordered" evidence="4">
    <location>
        <begin position="489"/>
        <end position="510"/>
    </location>
</feature>
<name>A0AA88XQD2_PINIB</name>
<dbReference type="SUPFAM" id="SSF50156">
    <property type="entry name" value="PDZ domain-like"/>
    <property type="match status" value="4"/>
</dbReference>
<dbReference type="PANTHER" id="PTHR46360">
    <property type="entry name" value="DISKS LARGE HOMOLOG 5"/>
    <property type="match status" value="1"/>
</dbReference>
<feature type="compositionally biased region" description="Basic and acidic residues" evidence="4">
    <location>
        <begin position="1542"/>
        <end position="1551"/>
    </location>
</feature>
<feature type="compositionally biased region" description="Polar residues" evidence="4">
    <location>
        <begin position="1360"/>
        <end position="1376"/>
    </location>
</feature>
<feature type="domain" description="PDZ" evidence="7">
    <location>
        <begin position="1437"/>
        <end position="1516"/>
    </location>
</feature>
<dbReference type="PROSITE" id="PS50002">
    <property type="entry name" value="SH3"/>
    <property type="match status" value="1"/>
</dbReference>
<dbReference type="GO" id="GO:0005886">
    <property type="term" value="C:plasma membrane"/>
    <property type="evidence" value="ECO:0007669"/>
    <property type="project" value="TreeGrafter"/>
</dbReference>
<gene>
    <name evidence="9" type="ORF">FSP39_006961</name>
</gene>
<dbReference type="Gene3D" id="2.30.30.40">
    <property type="entry name" value="SH3 Domains"/>
    <property type="match status" value="1"/>
</dbReference>
<dbReference type="PROSITE" id="PS50209">
    <property type="entry name" value="CARD"/>
    <property type="match status" value="1"/>
</dbReference>
<dbReference type="SUPFAM" id="SSF50044">
    <property type="entry name" value="SH3-domain"/>
    <property type="match status" value="1"/>
</dbReference>
<dbReference type="InterPro" id="IPR008145">
    <property type="entry name" value="GK/Ca_channel_bsu"/>
</dbReference>
<keyword evidence="10" id="KW-1185">Reference proteome</keyword>
<dbReference type="InterPro" id="IPR001452">
    <property type="entry name" value="SH3_domain"/>
</dbReference>
<feature type="compositionally biased region" description="Low complexity" evidence="4">
    <location>
        <begin position="1113"/>
        <end position="1140"/>
    </location>
</feature>
<evidence type="ECO:0008006" key="11">
    <source>
        <dbReference type="Google" id="ProtNLM"/>
    </source>
</evidence>
<dbReference type="InterPro" id="IPR008144">
    <property type="entry name" value="Guanylate_kin-like_dom"/>
</dbReference>
<feature type="compositionally biased region" description="Basic residues" evidence="4">
    <location>
        <begin position="172"/>
        <end position="183"/>
    </location>
</feature>
<dbReference type="Proteomes" id="UP001186944">
    <property type="component" value="Unassembled WGS sequence"/>
</dbReference>
<dbReference type="CDD" id="cd01671">
    <property type="entry name" value="CARD"/>
    <property type="match status" value="1"/>
</dbReference>
<feature type="compositionally biased region" description="Low complexity" evidence="4">
    <location>
        <begin position="1243"/>
        <end position="1253"/>
    </location>
</feature>
<dbReference type="Gene3D" id="2.30.42.10">
    <property type="match status" value="4"/>
</dbReference>
<dbReference type="InterPro" id="IPR053004">
    <property type="entry name" value="MAGUK_Signaling_Regulators"/>
</dbReference>
<feature type="compositionally biased region" description="Polar residues" evidence="4">
    <location>
        <begin position="1254"/>
        <end position="1266"/>
    </location>
</feature>
<feature type="compositionally biased region" description="Basic and acidic residues" evidence="4">
    <location>
        <begin position="1738"/>
        <end position="1751"/>
    </location>
</feature>
<feature type="region of interest" description="Disordered" evidence="4">
    <location>
        <begin position="172"/>
        <end position="198"/>
    </location>
</feature>
<dbReference type="InterPro" id="IPR036028">
    <property type="entry name" value="SH3-like_dom_sf"/>
</dbReference>
<feature type="compositionally biased region" description="Low complexity" evidence="4">
    <location>
        <begin position="1522"/>
        <end position="1537"/>
    </location>
</feature>
<dbReference type="PROSITE" id="PS50052">
    <property type="entry name" value="GUANYLATE_KINASE_2"/>
    <property type="match status" value="1"/>
</dbReference>
<feature type="compositionally biased region" description="Polar residues" evidence="4">
    <location>
        <begin position="910"/>
        <end position="923"/>
    </location>
</feature>
<dbReference type="Pfam" id="PF00595">
    <property type="entry name" value="PDZ"/>
    <property type="match status" value="4"/>
</dbReference>
<evidence type="ECO:0000313" key="9">
    <source>
        <dbReference type="EMBL" id="KAK3089838.1"/>
    </source>
</evidence>
<dbReference type="InterPro" id="IPR036034">
    <property type="entry name" value="PDZ_sf"/>
</dbReference>
<feature type="coiled-coil region" evidence="3">
    <location>
        <begin position="199"/>
        <end position="341"/>
    </location>
</feature>
<reference evidence="9" key="1">
    <citation type="submission" date="2019-08" db="EMBL/GenBank/DDBJ databases">
        <title>The improved chromosome-level genome for the pearl oyster Pinctada fucata martensii using PacBio sequencing and Hi-C.</title>
        <authorList>
            <person name="Zheng Z."/>
        </authorList>
    </citation>
    <scope>NUCLEOTIDE SEQUENCE</scope>
    <source>
        <strain evidence="9">ZZ-2019</strain>
        <tissue evidence="9">Adductor muscle</tissue>
    </source>
</reference>
<dbReference type="GO" id="GO:0035331">
    <property type="term" value="P:negative regulation of hippo signaling"/>
    <property type="evidence" value="ECO:0007669"/>
    <property type="project" value="TreeGrafter"/>
</dbReference>
<evidence type="ECO:0000313" key="10">
    <source>
        <dbReference type="Proteomes" id="UP001186944"/>
    </source>
</evidence>
<dbReference type="SUPFAM" id="SSF52540">
    <property type="entry name" value="P-loop containing nucleoside triphosphate hydrolases"/>
    <property type="match status" value="1"/>
</dbReference>
<feature type="domain" description="CARD" evidence="8">
    <location>
        <begin position="1"/>
        <end position="89"/>
    </location>
</feature>
<evidence type="ECO:0000259" key="6">
    <source>
        <dbReference type="PROSITE" id="PS50052"/>
    </source>
</evidence>
<protein>
    <recommendedName>
        <fullName evidence="11">Disks large homolog 5-like</fullName>
    </recommendedName>
</protein>
<feature type="domain" description="PDZ" evidence="7">
    <location>
        <begin position="1568"/>
        <end position="1650"/>
    </location>
</feature>
<evidence type="ECO:0000256" key="4">
    <source>
        <dbReference type="SAM" id="MobiDB-lite"/>
    </source>
</evidence>
<dbReference type="SUPFAM" id="SSF47986">
    <property type="entry name" value="DEATH domain"/>
    <property type="match status" value="1"/>
</dbReference>
<evidence type="ECO:0000256" key="3">
    <source>
        <dbReference type="SAM" id="Coils"/>
    </source>
</evidence>
<evidence type="ECO:0000259" key="5">
    <source>
        <dbReference type="PROSITE" id="PS50002"/>
    </source>
</evidence>
<feature type="region of interest" description="Disordered" evidence="4">
    <location>
        <begin position="1738"/>
        <end position="1783"/>
    </location>
</feature>
<feature type="compositionally biased region" description="Low complexity" evidence="4">
    <location>
        <begin position="1754"/>
        <end position="1763"/>
    </location>
</feature>
<feature type="compositionally biased region" description="Basic residues" evidence="4">
    <location>
        <begin position="1764"/>
        <end position="1774"/>
    </location>
</feature>
<dbReference type="SMART" id="SM00072">
    <property type="entry name" value="GuKc"/>
    <property type="match status" value="1"/>
</dbReference>
<proteinExistence type="predicted"/>
<dbReference type="GO" id="GO:0042981">
    <property type="term" value="P:regulation of apoptotic process"/>
    <property type="evidence" value="ECO:0007669"/>
    <property type="project" value="InterPro"/>
</dbReference>
<evidence type="ECO:0000256" key="2">
    <source>
        <dbReference type="PROSITE-ProRule" id="PRU00192"/>
    </source>
</evidence>
<dbReference type="Pfam" id="PF00625">
    <property type="entry name" value="Guanylate_kin"/>
    <property type="match status" value="1"/>
</dbReference>
<dbReference type="InterPro" id="IPR027417">
    <property type="entry name" value="P-loop_NTPase"/>
</dbReference>
<keyword evidence="1 2" id="KW-0728">SH3 domain</keyword>
<feature type="compositionally biased region" description="Polar residues" evidence="4">
    <location>
        <begin position="97"/>
        <end position="110"/>
    </location>
</feature>
<feature type="domain" description="SH3" evidence="5">
    <location>
        <begin position="1663"/>
        <end position="1731"/>
    </location>
</feature>
<dbReference type="PANTHER" id="PTHR46360:SF1">
    <property type="entry name" value="DISKS LARGE HOMOLOG 5"/>
    <property type="match status" value="1"/>
</dbReference>
<feature type="region of interest" description="Disordered" evidence="4">
    <location>
        <begin position="1360"/>
        <end position="1390"/>
    </location>
</feature>
<feature type="region of interest" description="Disordered" evidence="4">
    <location>
        <begin position="92"/>
        <end position="115"/>
    </location>
</feature>
<dbReference type="EMBL" id="VSWD01000010">
    <property type="protein sequence ID" value="KAK3089838.1"/>
    <property type="molecule type" value="Genomic_DNA"/>
</dbReference>
<dbReference type="PROSITE" id="PS50106">
    <property type="entry name" value="PDZ"/>
    <property type="match status" value="4"/>
</dbReference>
<comment type="caution">
    <text evidence="9">The sequence shown here is derived from an EMBL/GenBank/DDBJ whole genome shotgun (WGS) entry which is preliminary data.</text>
</comment>
<feature type="domain" description="PDZ" evidence="7">
    <location>
        <begin position="694"/>
        <end position="782"/>
    </location>
</feature>
<feature type="compositionally biased region" description="Low complexity" evidence="4">
    <location>
        <begin position="1212"/>
        <end position="1225"/>
    </location>
</feature>
<feature type="compositionally biased region" description="Low complexity" evidence="4">
    <location>
        <begin position="1275"/>
        <end position="1291"/>
    </location>
</feature>
<dbReference type="InterPro" id="IPR001315">
    <property type="entry name" value="CARD"/>
</dbReference>
<evidence type="ECO:0000256" key="1">
    <source>
        <dbReference type="ARBA" id="ARBA00022443"/>
    </source>
</evidence>
<sequence length="1998" mass="227065">MEEKHKELLDHLKTNFTNSFDVEKLVPVLRRENILTEVDVSEVENTLSRDKAEKLIDIIKLKDKNAFEKLCKALENTFPHLLTVMFLGSQRRRSGVPTGSSDSNFPSLTSDSDENILYNRSSTSDEQILYSTTESRSQELESPRIYTRIIPPHEYDYETSYHTLGTTEVVHPKQKKAVNKTKHPTAMNGEGRTERHRDYDRLKSQCEIAMNEVQSLKKTQEDTVKRCDQAFKESEMYRQNYKSTLVQLQQSKDEVNALKSRIDDIMSDKVQLELEIKNYECLREEDKQEIAELRQQQSEFLGKSGSSDGLNRIYEDLCEKYAVLKDNHELLRKQYAELMSQHNDNVLKGDESAKLRKQYESVCVERDSAKLEIKTLKQQCAVYIHDLTKVQQQRDELIKDSNKFFAEQLRKYESVTKERDAARKEYNLVWAERDSVHKEIEQLQDKVNEHVQKIQKFEKEKQSYADEIESLRREVVNACQQRDTALKERDDVQKRYGDVKSQNEDLESQRDEIRKDYQMVKQERDIARKERHEALNEKDKILHETYERERAQKEQTEGKEHASKETEALKRQLDKFKHDLNEARQEAEKSKKNLDWALGERDKIVQEREGIRSLCESLRHQRDRAVSDKAQALRDYDKLNREKIDACKELKDLREKYESIVEKEARKNQLNGVGHNHSRDSAIDADLQEFETETVEVEMRGLDPDNLGFELVGGKDDPQLPSDNSIFIGHVSKGSQAEQKLKVNDILVQLNGMDVTNIDKRSVIHSLRNTPRILMLVRRRRCITPRSWQPLQLNLMFGKDIGIHIEHGLYIGRINPGSTVAKEGMLSTGDRIVSVNGSSVENYSPKEVMRLLEGCPDPVLIDIWRQTGPVVSPGSSPTPILASLSESSHVPRVDMKGTFWESAMEGCKSNLKTKTSGSQTDSLDSPAPTLYSGKDGKSDKDLDHKVRSSKGHRFDKALEKIFRTRHKSQERHEVVEDTSSHIKNDMMDVPISENADDRVITEFVLSVPKTIRIDSTRQKTARKQFENENSGTWPKCYRGVQPDMNRTVGLPSPQKKRSHERPSIENMFQRHNVGDKTPPIPPERTQASHNAVRQSPHHSPQSSDSTIKNYPHSPVTSPKTSSKSQPYIPSPNLNSPSSQPFTFNPDTALQTVEGNHRGQRPSRNSGFNVRRNPPSSHHHHYDVPFTMSGNGKHRQRSVPDKDKYSHLISPKSSQIYSSTESSSSSKDPFAFPQRNISPSTRLSSDFPPFDPSSLARSSQSQRNYSGRSVPPPYRPHSSYSSVSHSGSYGSGNPLPSVPSGHHMSSPHSLSPTYNSPPYSFPIPDYETTTPSYNEAWCSSPCPSQMSSTPSDHMYNYIPSGNSSYSSRIDNEPSSTFPRKGERIFIPPSVSSSTKSGSVEVVSARSSPASPMLKEDSVTSLESIPSHRRKPINGETRKINIERTAQPVGFQIGSGVNGGVFVSRVNKNSLAAEAGLVIGDQLLEICGINMRTATEQMAKTFLRQTGNTLSLLVQYNPHEYKQSAESSGDSSGTSPVNSPDSASYRKDRKISAQERLSVSTDIPCEAPRWITFKKHSPSTSIGLVIAGGNAVGIFIHEVHPTSFAFGPNGLHCGDQILEYNRVDFRSITAEEAYIELGKPCSSVQMNVQYNPPKYHKVTKMPGGGDCFYVRAHFDHKSTTEGDLSFRRDDILLVANTLMDGKPGSWLAWLVDDDGKKINKGTIPSKEKLEDDYELKRSYSESLSLHDPEEPRGSTRRGSGSARSSFFRRKGKHKRNNSKDSREFNSFSDASLNSDSVPILDDLAVFKYTKVERMEYKLTRPVILLAPLAEPLINKLSAESPDKYEFGQPKMMQTTKQVMEQGLAEGNFIDYWQQDDHFECILVSGIREVCNQRIHCLLNISPAAIERLHRLQIYPIVIFVRHRSHKQLREITDPKFLPQKLSAKAAKDLFDRFHKLEKDYQHQFSAVIQGGNLAEMHQQIKTVIDSEQKKAIWVPVCSVW</sequence>
<dbReference type="Gene3D" id="3.40.50.300">
    <property type="entry name" value="P-loop containing nucleotide triphosphate hydrolases"/>
    <property type="match status" value="1"/>
</dbReference>
<accession>A0AA88XQD2</accession>
<dbReference type="Gene3D" id="1.10.533.10">
    <property type="entry name" value="Death Domain, Fas"/>
    <property type="match status" value="1"/>
</dbReference>
<evidence type="ECO:0000259" key="7">
    <source>
        <dbReference type="PROSITE" id="PS50106"/>
    </source>
</evidence>
<feature type="compositionally biased region" description="Polar residues" evidence="4">
    <location>
        <begin position="1141"/>
        <end position="1153"/>
    </location>
</feature>
<dbReference type="InterPro" id="IPR011029">
    <property type="entry name" value="DEATH-like_dom_sf"/>
</dbReference>
<organism evidence="9 10">
    <name type="scientific">Pinctada imbricata</name>
    <name type="common">Atlantic pearl-oyster</name>
    <name type="synonym">Pinctada martensii</name>
    <dbReference type="NCBI Taxonomy" id="66713"/>
    <lineage>
        <taxon>Eukaryota</taxon>
        <taxon>Metazoa</taxon>
        <taxon>Spiralia</taxon>
        <taxon>Lophotrochozoa</taxon>
        <taxon>Mollusca</taxon>
        <taxon>Bivalvia</taxon>
        <taxon>Autobranchia</taxon>
        <taxon>Pteriomorphia</taxon>
        <taxon>Pterioida</taxon>
        <taxon>Pterioidea</taxon>
        <taxon>Pteriidae</taxon>
        <taxon>Pinctada</taxon>
    </lineage>
</organism>
<dbReference type="InterPro" id="IPR001478">
    <property type="entry name" value="PDZ"/>
</dbReference>
<evidence type="ECO:0000259" key="8">
    <source>
        <dbReference type="PROSITE" id="PS50209"/>
    </source>
</evidence>
<feature type="region of interest" description="Disordered" evidence="4">
    <location>
        <begin position="1519"/>
        <end position="1551"/>
    </location>
</feature>